<feature type="domain" description="Protein kinase" evidence="9">
    <location>
        <begin position="116"/>
        <end position="400"/>
    </location>
</feature>
<dbReference type="SUPFAM" id="SSF56112">
    <property type="entry name" value="Protein kinase-like (PK-like)"/>
    <property type="match status" value="1"/>
</dbReference>
<evidence type="ECO:0000313" key="10">
    <source>
        <dbReference type="EMBL" id="RZC58560.1"/>
    </source>
</evidence>
<dbReference type="InterPro" id="IPR050108">
    <property type="entry name" value="CDK"/>
</dbReference>
<dbReference type="SMART" id="SM00220">
    <property type="entry name" value="S_TKc"/>
    <property type="match status" value="1"/>
</dbReference>
<keyword evidence="2" id="KW-0723">Serine/threonine-protein kinase</keyword>
<evidence type="ECO:0000256" key="8">
    <source>
        <dbReference type="SAM" id="MobiDB-lite"/>
    </source>
</evidence>
<dbReference type="PANTHER" id="PTHR24056">
    <property type="entry name" value="CELL DIVISION PROTEIN KINASE"/>
    <property type="match status" value="1"/>
</dbReference>
<sequence length="656" mass="74602">MGCITSKEATVKPSTSEEFRDNGSAISGSSSLRIQTKLPEPDYRKVIHSRNNNGGGNNKLGESKREKPKVEDRSFRLRNLHRHVEGEQVAAGWPSWLSAVAREAIHGWIPLRAESFEKLEKIGQGTYSSVFRARELATGRMLALKKVRFDNFEPESVRFMSREIMILRKLDHPNVMKLEGLITSRLSTSVYLVFEYMKHDIAGLSSCPDIKFSESQVKCYMHQLLSGLEHCHSRGIMHRDIKGSNLLVSDDGVLKIADFGLANFVSVGHIQPLTSRVVTLWYRPPELLLGSTSYGQSVDLWSVGCLFAELLLGKPILKGRTEVEQLHKIFKLCGSPPDEYWKKFKLPHATIFKPQNSNASSLSVTCKDLPTSALNLIQTLLSIEPYKRDTASAALKSKYFTTRPYACHASSLPKYPPNKEIDARTRDEARRKRAAGRARKSETTRRRARVSNVLPEPKHAVQPKELQVNIQNVRKSNACLLEEQKKSCQEEIYLSGPLHITPSSGFAWVRSRNEDLAYNGYSSRIPIKSKVNPSNVQLKRTSSELKDIRVGLFGTHTESGVHDLYSRSEMQKHWTKFERLDSFDDSKQHHSQGFSTAVYQSQDFPNIKRSNKEEDRVDFSGPLMNQHQHHKANEPSERRSIRERQAARRTTWLPKR</sequence>
<feature type="compositionally biased region" description="Polar residues" evidence="8">
    <location>
        <begin position="591"/>
        <end position="604"/>
    </location>
</feature>
<dbReference type="InterPro" id="IPR017441">
    <property type="entry name" value="Protein_kinase_ATP_BS"/>
</dbReference>
<name>A0A4Y7JEY1_PAPSO</name>
<dbReference type="PANTHER" id="PTHR24056:SF228">
    <property type="entry name" value="PROTEIN IMPAIRED IN BABA-INDUCED STERILITY 1"/>
    <property type="match status" value="1"/>
</dbReference>
<comment type="similarity">
    <text evidence="1">Belongs to the protein kinase superfamily. CMGC Ser/Thr protein kinase family. CDC2/CDKX subfamily.</text>
</comment>
<dbReference type="Pfam" id="PF00069">
    <property type="entry name" value="Pkinase"/>
    <property type="match status" value="1"/>
</dbReference>
<dbReference type="PROSITE" id="PS00107">
    <property type="entry name" value="PROTEIN_KINASE_ATP"/>
    <property type="match status" value="1"/>
</dbReference>
<dbReference type="Gene3D" id="1.10.510.10">
    <property type="entry name" value="Transferase(Phosphotransferase) domain 1"/>
    <property type="match status" value="1"/>
</dbReference>
<feature type="compositionally biased region" description="Basic and acidic residues" evidence="8">
    <location>
        <begin position="61"/>
        <end position="72"/>
    </location>
</feature>
<dbReference type="GO" id="GO:0000307">
    <property type="term" value="C:cyclin-dependent protein kinase holoenzyme complex"/>
    <property type="evidence" value="ECO:0007669"/>
    <property type="project" value="TreeGrafter"/>
</dbReference>
<organism evidence="10 11">
    <name type="scientific">Papaver somniferum</name>
    <name type="common">Opium poppy</name>
    <dbReference type="NCBI Taxonomy" id="3469"/>
    <lineage>
        <taxon>Eukaryota</taxon>
        <taxon>Viridiplantae</taxon>
        <taxon>Streptophyta</taxon>
        <taxon>Embryophyta</taxon>
        <taxon>Tracheophyta</taxon>
        <taxon>Spermatophyta</taxon>
        <taxon>Magnoliopsida</taxon>
        <taxon>Ranunculales</taxon>
        <taxon>Papaveraceae</taxon>
        <taxon>Papaveroideae</taxon>
        <taxon>Papaver</taxon>
    </lineage>
</organism>
<dbReference type="CDD" id="cd07840">
    <property type="entry name" value="STKc_CDK9_like"/>
    <property type="match status" value="1"/>
</dbReference>
<dbReference type="GO" id="GO:0008353">
    <property type="term" value="F:RNA polymerase II CTD heptapeptide repeat kinase activity"/>
    <property type="evidence" value="ECO:0007669"/>
    <property type="project" value="TreeGrafter"/>
</dbReference>
<feature type="region of interest" description="Disordered" evidence="8">
    <location>
        <begin position="1"/>
        <end position="72"/>
    </location>
</feature>
<dbReference type="STRING" id="3469.A0A4Y7JEY1"/>
<feature type="compositionally biased region" description="Basic and acidic residues" evidence="8">
    <location>
        <begin position="417"/>
        <end position="430"/>
    </location>
</feature>
<keyword evidence="6 7" id="KW-0067">ATP-binding</keyword>
<dbReference type="AlphaFoldDB" id="A0A4Y7JEY1"/>
<evidence type="ECO:0000256" key="5">
    <source>
        <dbReference type="ARBA" id="ARBA00022777"/>
    </source>
</evidence>
<dbReference type="Gene3D" id="3.30.200.20">
    <property type="entry name" value="Phosphorylase Kinase, domain 1"/>
    <property type="match status" value="1"/>
</dbReference>
<feature type="binding site" evidence="7">
    <location>
        <position position="145"/>
    </location>
    <ligand>
        <name>ATP</name>
        <dbReference type="ChEBI" id="CHEBI:30616"/>
    </ligand>
</feature>
<dbReference type="EMBL" id="CM010718">
    <property type="protein sequence ID" value="RZC58560.1"/>
    <property type="molecule type" value="Genomic_DNA"/>
</dbReference>
<dbReference type="InterPro" id="IPR011009">
    <property type="entry name" value="Kinase-like_dom_sf"/>
</dbReference>
<dbReference type="GO" id="GO:0005634">
    <property type="term" value="C:nucleus"/>
    <property type="evidence" value="ECO:0007669"/>
    <property type="project" value="TreeGrafter"/>
</dbReference>
<dbReference type="InterPro" id="IPR008271">
    <property type="entry name" value="Ser/Thr_kinase_AS"/>
</dbReference>
<dbReference type="PROSITE" id="PS00108">
    <property type="entry name" value="PROTEIN_KINASE_ST"/>
    <property type="match status" value="1"/>
</dbReference>
<keyword evidence="5" id="KW-0418">Kinase</keyword>
<keyword evidence="11" id="KW-1185">Reference proteome</keyword>
<dbReference type="GO" id="GO:0005524">
    <property type="term" value="F:ATP binding"/>
    <property type="evidence" value="ECO:0007669"/>
    <property type="project" value="UniProtKB-UniRule"/>
</dbReference>
<evidence type="ECO:0000256" key="7">
    <source>
        <dbReference type="PROSITE-ProRule" id="PRU10141"/>
    </source>
</evidence>
<reference evidence="10 11" key="1">
    <citation type="journal article" date="2018" name="Science">
        <title>The opium poppy genome and morphinan production.</title>
        <authorList>
            <person name="Guo L."/>
            <person name="Winzer T."/>
            <person name="Yang X."/>
            <person name="Li Y."/>
            <person name="Ning Z."/>
            <person name="He Z."/>
            <person name="Teodor R."/>
            <person name="Lu Y."/>
            <person name="Bowser T.A."/>
            <person name="Graham I.A."/>
            <person name="Ye K."/>
        </authorList>
    </citation>
    <scope>NUCLEOTIDE SEQUENCE [LARGE SCALE GENOMIC DNA]</scope>
    <source>
        <strain evidence="11">cv. HN1</strain>
        <tissue evidence="10">Leaves</tissue>
    </source>
</reference>
<dbReference type="PROSITE" id="PS50011">
    <property type="entry name" value="PROTEIN_KINASE_DOM"/>
    <property type="match status" value="1"/>
</dbReference>
<dbReference type="FunFam" id="1.10.510.10:FF:000043">
    <property type="entry name" value="probable serine/threonine-protein kinase At1g54610"/>
    <property type="match status" value="1"/>
</dbReference>
<evidence type="ECO:0000313" key="11">
    <source>
        <dbReference type="Proteomes" id="UP000316621"/>
    </source>
</evidence>
<keyword evidence="3" id="KW-0808">Transferase</keyword>
<protein>
    <recommendedName>
        <fullName evidence="9">Protein kinase domain-containing protein</fullName>
    </recommendedName>
</protein>
<dbReference type="OMA" id="NAECHED"/>
<feature type="compositionally biased region" description="Polar residues" evidence="8">
    <location>
        <begin position="24"/>
        <end position="34"/>
    </location>
</feature>
<evidence type="ECO:0000256" key="4">
    <source>
        <dbReference type="ARBA" id="ARBA00022741"/>
    </source>
</evidence>
<accession>A0A4Y7JEY1</accession>
<feature type="region of interest" description="Disordered" evidence="8">
    <location>
        <begin position="416"/>
        <end position="450"/>
    </location>
</feature>
<dbReference type="GO" id="GO:0032968">
    <property type="term" value="P:positive regulation of transcription elongation by RNA polymerase II"/>
    <property type="evidence" value="ECO:0007669"/>
    <property type="project" value="TreeGrafter"/>
</dbReference>
<feature type="compositionally biased region" description="Basic and acidic residues" evidence="8">
    <location>
        <begin position="631"/>
        <end position="646"/>
    </location>
</feature>
<evidence type="ECO:0000256" key="6">
    <source>
        <dbReference type="ARBA" id="ARBA00022840"/>
    </source>
</evidence>
<proteinExistence type="inferred from homology"/>
<dbReference type="OrthoDB" id="28397at2759"/>
<evidence type="ECO:0000259" key="9">
    <source>
        <dbReference type="PROSITE" id="PS50011"/>
    </source>
</evidence>
<keyword evidence="4 7" id="KW-0547">Nucleotide-binding</keyword>
<dbReference type="InterPro" id="IPR000719">
    <property type="entry name" value="Prot_kinase_dom"/>
</dbReference>
<evidence type="ECO:0000256" key="3">
    <source>
        <dbReference type="ARBA" id="ARBA00022679"/>
    </source>
</evidence>
<dbReference type="Gramene" id="RZC58560">
    <property type="protein sequence ID" value="RZC58560"/>
    <property type="gene ID" value="C5167_005863"/>
</dbReference>
<feature type="region of interest" description="Disordered" evidence="8">
    <location>
        <begin position="585"/>
        <end position="656"/>
    </location>
</feature>
<evidence type="ECO:0000256" key="2">
    <source>
        <dbReference type="ARBA" id="ARBA00022527"/>
    </source>
</evidence>
<evidence type="ECO:0000256" key="1">
    <source>
        <dbReference type="ARBA" id="ARBA00006485"/>
    </source>
</evidence>
<gene>
    <name evidence="10" type="ORF">C5167_005863</name>
</gene>
<dbReference type="Proteomes" id="UP000316621">
    <property type="component" value="Chromosome 4"/>
</dbReference>
<dbReference type="FunFam" id="3.30.200.20:FF:000021">
    <property type="entry name" value="probable serine/threonine-protein kinase At1g54610"/>
    <property type="match status" value="1"/>
</dbReference>